<evidence type="ECO:0000256" key="11">
    <source>
        <dbReference type="RuleBase" id="RU361157"/>
    </source>
</evidence>
<evidence type="ECO:0000256" key="4">
    <source>
        <dbReference type="ARBA" id="ARBA00022475"/>
    </source>
</evidence>
<evidence type="ECO:0000313" key="13">
    <source>
        <dbReference type="EMBL" id="WRY35216.1"/>
    </source>
</evidence>
<evidence type="ECO:0000259" key="12">
    <source>
        <dbReference type="PROSITE" id="PS51012"/>
    </source>
</evidence>
<evidence type="ECO:0000256" key="8">
    <source>
        <dbReference type="ARBA" id="ARBA00022989"/>
    </source>
</evidence>
<dbReference type="RefSeq" id="WP_330646968.1">
    <property type="nucleotide sequence ID" value="NZ_CP135444.1"/>
</dbReference>
<dbReference type="EMBL" id="CP135444">
    <property type="protein sequence ID" value="WRY35216.1"/>
    <property type="molecule type" value="Genomic_DNA"/>
</dbReference>
<keyword evidence="4 11" id="KW-1003">Cell membrane</keyword>
<keyword evidence="5" id="KW-0762">Sugar transport</keyword>
<dbReference type="PANTHER" id="PTHR30413:SF10">
    <property type="entry name" value="CAPSULE POLYSACCHARIDE EXPORT INNER-MEMBRANE PROTEIN CTRC"/>
    <property type="match status" value="1"/>
</dbReference>
<evidence type="ECO:0000313" key="14">
    <source>
        <dbReference type="Proteomes" id="UP001623290"/>
    </source>
</evidence>
<comment type="subcellular location">
    <subcellularLocation>
        <location evidence="11">Cell inner membrane</location>
        <topology evidence="11">Multi-pass membrane protein</topology>
    </subcellularLocation>
    <subcellularLocation>
        <location evidence="1">Cell membrane</location>
        <topology evidence="1">Multi-pass membrane protein</topology>
    </subcellularLocation>
</comment>
<feature type="transmembrane region" description="Helical" evidence="11">
    <location>
        <begin position="192"/>
        <end position="211"/>
    </location>
</feature>
<dbReference type="Proteomes" id="UP001623290">
    <property type="component" value="Plasmid unnamed1"/>
</dbReference>
<keyword evidence="9" id="KW-0625">Polysaccharide transport</keyword>
<feature type="transmembrane region" description="Helical" evidence="11">
    <location>
        <begin position="83"/>
        <end position="104"/>
    </location>
</feature>
<feature type="transmembrane region" description="Helical" evidence="11">
    <location>
        <begin position="163"/>
        <end position="185"/>
    </location>
</feature>
<comment type="similarity">
    <text evidence="2 11">Belongs to the ABC-2 integral membrane protein family.</text>
</comment>
<keyword evidence="8 11" id="KW-1133">Transmembrane helix</keyword>
<evidence type="ECO:0000256" key="9">
    <source>
        <dbReference type="ARBA" id="ARBA00023047"/>
    </source>
</evidence>
<keyword evidence="10 11" id="KW-0472">Membrane</keyword>
<reference evidence="13 14" key="1">
    <citation type="submission" date="2023-09" db="EMBL/GenBank/DDBJ databases">
        <title>Thioclava shenzhenensis sp. nov., a multidrug resistant bacteria-antagonizing species isolated from coastal seawater.</title>
        <authorList>
            <person name="Long M."/>
        </authorList>
    </citation>
    <scope>NUCLEOTIDE SEQUENCE [LARGE SCALE GENOMIC DNA]</scope>
    <source>
        <strain evidence="13 14">FTW29</strain>
        <plasmid evidence="13 14">unnamed1</plasmid>
    </source>
</reference>
<keyword evidence="3 11" id="KW-0813">Transport</keyword>
<sequence>MTQNPIDQLSPEELGRLRSVKSTPPLSTFRTIFALILREMSATYGRSPGGYLWAILEPVLGIAVLVAIFSIGFRSPPLGKNFALFYATGMMPLWMFTTTSTKVSQAINFSRQLLSYPRVTFLDAVLARFILNVATQALNSTIILSVILMVYDTRTTFILPRVLSAYLMASCLGLGVGMLLCTLISRHPLWQMVWSVITRPLMLISGVILLHETLPRPYSTWLNWNPLVHVTGEMRTAFYYSYHAEYLNPGYVYLVALICGTLGLFFLRRYYRDMMEK</sequence>
<keyword evidence="14" id="KW-1185">Reference proteome</keyword>
<feature type="transmembrane region" description="Helical" evidence="11">
    <location>
        <begin position="50"/>
        <end position="71"/>
    </location>
</feature>
<protein>
    <recommendedName>
        <fullName evidence="11">Transport permease protein</fullName>
    </recommendedName>
</protein>
<dbReference type="PANTHER" id="PTHR30413">
    <property type="entry name" value="INNER MEMBRANE TRANSPORT PERMEASE"/>
    <property type="match status" value="1"/>
</dbReference>
<dbReference type="InterPro" id="IPR013525">
    <property type="entry name" value="ABC2_TM"/>
</dbReference>
<evidence type="ECO:0000256" key="2">
    <source>
        <dbReference type="ARBA" id="ARBA00007783"/>
    </source>
</evidence>
<gene>
    <name evidence="13" type="ORF">RPE78_15360</name>
</gene>
<organism evidence="13 14">
    <name type="scientific">Thioclava litoralis</name>
    <dbReference type="NCBI Taxonomy" id="3076557"/>
    <lineage>
        <taxon>Bacteria</taxon>
        <taxon>Pseudomonadati</taxon>
        <taxon>Pseudomonadota</taxon>
        <taxon>Alphaproteobacteria</taxon>
        <taxon>Rhodobacterales</taxon>
        <taxon>Paracoccaceae</taxon>
        <taxon>Thioclava</taxon>
    </lineage>
</organism>
<feature type="transmembrane region" description="Helical" evidence="11">
    <location>
        <begin position="125"/>
        <end position="151"/>
    </location>
</feature>
<dbReference type="InterPro" id="IPR047817">
    <property type="entry name" value="ABC2_TM_bact-type"/>
</dbReference>
<dbReference type="PRINTS" id="PR00164">
    <property type="entry name" value="ABC2TRNSPORT"/>
</dbReference>
<geneLocation type="plasmid" evidence="13 14">
    <name>unnamed1</name>
</geneLocation>
<keyword evidence="13" id="KW-0614">Plasmid</keyword>
<feature type="domain" description="ABC transmembrane type-2" evidence="12">
    <location>
        <begin position="49"/>
        <end position="270"/>
    </location>
</feature>
<evidence type="ECO:0000256" key="5">
    <source>
        <dbReference type="ARBA" id="ARBA00022597"/>
    </source>
</evidence>
<proteinExistence type="inferred from homology"/>
<evidence type="ECO:0000256" key="1">
    <source>
        <dbReference type="ARBA" id="ARBA00004651"/>
    </source>
</evidence>
<evidence type="ECO:0000256" key="10">
    <source>
        <dbReference type="ARBA" id="ARBA00023136"/>
    </source>
</evidence>
<accession>A0ABZ1E421</accession>
<evidence type="ECO:0000256" key="3">
    <source>
        <dbReference type="ARBA" id="ARBA00022448"/>
    </source>
</evidence>
<dbReference type="Pfam" id="PF01061">
    <property type="entry name" value="ABC2_membrane"/>
    <property type="match status" value="1"/>
</dbReference>
<keyword evidence="7" id="KW-0972">Capsule biogenesis/degradation</keyword>
<name>A0ABZ1E421_9RHOB</name>
<feature type="transmembrane region" description="Helical" evidence="11">
    <location>
        <begin position="250"/>
        <end position="267"/>
    </location>
</feature>
<keyword evidence="6 11" id="KW-0812">Transmembrane</keyword>
<dbReference type="InterPro" id="IPR000412">
    <property type="entry name" value="ABC_2_transport"/>
</dbReference>
<dbReference type="PROSITE" id="PS51012">
    <property type="entry name" value="ABC_TM2"/>
    <property type="match status" value="1"/>
</dbReference>
<evidence type="ECO:0000256" key="6">
    <source>
        <dbReference type="ARBA" id="ARBA00022692"/>
    </source>
</evidence>
<evidence type="ECO:0000256" key="7">
    <source>
        <dbReference type="ARBA" id="ARBA00022903"/>
    </source>
</evidence>